<keyword evidence="4" id="KW-0802">TPR repeat</keyword>
<protein>
    <recommendedName>
        <fullName evidence="7">PBP domain-containing protein</fullName>
    </recommendedName>
</protein>
<dbReference type="InterPro" id="IPR019734">
    <property type="entry name" value="TPR_rpt"/>
</dbReference>
<feature type="compositionally biased region" description="Pro residues" evidence="5">
    <location>
        <begin position="684"/>
        <end position="693"/>
    </location>
</feature>
<reference evidence="8 9" key="1">
    <citation type="submission" date="2016-11" db="EMBL/GenBank/DDBJ databases">
        <title>Draft Genome Sequences of Nine Cyanobacterial Strains from Diverse Habitats.</title>
        <authorList>
            <person name="Zhu T."/>
            <person name="Hou S."/>
            <person name="Lu X."/>
            <person name="Hess W.R."/>
        </authorList>
    </citation>
    <scope>NUCLEOTIDE SEQUENCE [LARGE SCALE GENOMIC DNA]</scope>
    <source>
        <strain evidence="8 9">NIES-30</strain>
    </source>
</reference>
<dbReference type="PANTHER" id="PTHR44019">
    <property type="entry name" value="WD REPEAT-CONTAINING PROTEIN 55"/>
    <property type="match status" value="1"/>
</dbReference>
<dbReference type="SUPFAM" id="SSF53850">
    <property type="entry name" value="Periplasmic binding protein-like II"/>
    <property type="match status" value="1"/>
</dbReference>
<dbReference type="SMART" id="SM00028">
    <property type="entry name" value="TPR"/>
    <property type="match status" value="3"/>
</dbReference>
<dbReference type="InterPro" id="IPR011047">
    <property type="entry name" value="Quinoprotein_ADH-like_sf"/>
</dbReference>
<feature type="chain" id="PRO_5012798381" description="PBP domain-containing protein" evidence="6">
    <location>
        <begin position="20"/>
        <end position="1234"/>
    </location>
</feature>
<keyword evidence="6" id="KW-0732">Signal</keyword>
<dbReference type="Proteomes" id="UP000185557">
    <property type="component" value="Unassembled WGS sequence"/>
</dbReference>
<dbReference type="Gene3D" id="1.25.40.10">
    <property type="entry name" value="Tetratricopeptide repeat domain"/>
    <property type="match status" value="1"/>
</dbReference>
<dbReference type="PROSITE" id="PS50294">
    <property type="entry name" value="WD_REPEATS_REGION"/>
    <property type="match status" value="4"/>
</dbReference>
<dbReference type="STRING" id="549789.NIES30_05715"/>
<dbReference type="Pfam" id="PF12849">
    <property type="entry name" value="PBP_like_2"/>
    <property type="match status" value="1"/>
</dbReference>
<evidence type="ECO:0000256" key="1">
    <source>
        <dbReference type="ARBA" id="ARBA00022574"/>
    </source>
</evidence>
<dbReference type="InterPro" id="IPR024370">
    <property type="entry name" value="PBP_domain"/>
</dbReference>
<proteinExistence type="predicted"/>
<evidence type="ECO:0000313" key="9">
    <source>
        <dbReference type="Proteomes" id="UP000185557"/>
    </source>
</evidence>
<gene>
    <name evidence="8" type="ORF">NIES30_05715</name>
</gene>
<keyword evidence="1 3" id="KW-0853">WD repeat</keyword>
<dbReference type="PANTHER" id="PTHR44019:SF8">
    <property type="entry name" value="POC1 CENTRIOLAR PROTEIN HOMOLOG"/>
    <property type="match status" value="1"/>
</dbReference>
<evidence type="ECO:0000256" key="3">
    <source>
        <dbReference type="PROSITE-ProRule" id="PRU00221"/>
    </source>
</evidence>
<feature type="signal peptide" evidence="6">
    <location>
        <begin position="1"/>
        <end position="19"/>
    </location>
</feature>
<dbReference type="EMBL" id="MRCG01000002">
    <property type="protein sequence ID" value="OKH50188.1"/>
    <property type="molecule type" value="Genomic_DNA"/>
</dbReference>
<feature type="repeat" description="WD" evidence="3">
    <location>
        <begin position="341"/>
        <end position="373"/>
    </location>
</feature>
<dbReference type="RefSeq" id="WP_073607428.1">
    <property type="nucleotide sequence ID" value="NZ_MRCG01000002.1"/>
</dbReference>
<organism evidence="8 9">
    <name type="scientific">Phormidium tenue NIES-30</name>
    <dbReference type="NCBI Taxonomy" id="549789"/>
    <lineage>
        <taxon>Bacteria</taxon>
        <taxon>Bacillati</taxon>
        <taxon>Cyanobacteriota</taxon>
        <taxon>Cyanophyceae</taxon>
        <taxon>Oscillatoriophycideae</taxon>
        <taxon>Oscillatoriales</taxon>
        <taxon>Oscillatoriaceae</taxon>
        <taxon>Phormidium</taxon>
    </lineage>
</organism>
<keyword evidence="9" id="KW-1185">Reference proteome</keyword>
<evidence type="ECO:0000256" key="4">
    <source>
        <dbReference type="PROSITE-ProRule" id="PRU00339"/>
    </source>
</evidence>
<dbReference type="Gene3D" id="3.40.190.10">
    <property type="entry name" value="Periplasmic binding protein-like II"/>
    <property type="match status" value="2"/>
</dbReference>
<evidence type="ECO:0000313" key="8">
    <source>
        <dbReference type="EMBL" id="OKH50188.1"/>
    </source>
</evidence>
<feature type="repeat" description="TPR" evidence="4">
    <location>
        <begin position="809"/>
        <end position="842"/>
    </location>
</feature>
<keyword evidence="2" id="KW-0677">Repeat</keyword>
<evidence type="ECO:0000259" key="7">
    <source>
        <dbReference type="Pfam" id="PF12849"/>
    </source>
</evidence>
<dbReference type="Pfam" id="PF13181">
    <property type="entry name" value="TPR_8"/>
    <property type="match status" value="1"/>
</dbReference>
<evidence type="ECO:0000256" key="5">
    <source>
        <dbReference type="SAM" id="MobiDB-lite"/>
    </source>
</evidence>
<evidence type="ECO:0000256" key="6">
    <source>
        <dbReference type="SAM" id="SignalP"/>
    </source>
</evidence>
<feature type="domain" description="PBP" evidence="7">
    <location>
        <begin position="51"/>
        <end position="280"/>
    </location>
</feature>
<dbReference type="SMART" id="SM00320">
    <property type="entry name" value="WD40"/>
    <property type="match status" value="5"/>
</dbReference>
<evidence type="ECO:0000256" key="2">
    <source>
        <dbReference type="ARBA" id="ARBA00022737"/>
    </source>
</evidence>
<name>A0A1U7J9V0_9CYAN</name>
<dbReference type="SUPFAM" id="SSF48452">
    <property type="entry name" value="TPR-like"/>
    <property type="match status" value="1"/>
</dbReference>
<accession>A0A1U7J9V0</accession>
<dbReference type="Pfam" id="PF00400">
    <property type="entry name" value="WD40"/>
    <property type="match status" value="5"/>
</dbReference>
<feature type="region of interest" description="Disordered" evidence="5">
    <location>
        <begin position="670"/>
        <end position="693"/>
    </location>
</feature>
<dbReference type="AlphaFoldDB" id="A0A1U7J9V0"/>
<dbReference type="InterPro" id="IPR011990">
    <property type="entry name" value="TPR-like_helical_dom_sf"/>
</dbReference>
<comment type="caution">
    <text evidence="8">The sequence shown here is derived from an EMBL/GenBank/DDBJ whole genome shotgun (WGS) entry which is preliminary data.</text>
</comment>
<feature type="repeat" description="WD" evidence="3">
    <location>
        <begin position="383"/>
        <end position="424"/>
    </location>
</feature>
<feature type="repeat" description="WD" evidence="3">
    <location>
        <begin position="468"/>
        <end position="500"/>
    </location>
</feature>
<dbReference type="InterPro" id="IPR001680">
    <property type="entry name" value="WD40_rpt"/>
</dbReference>
<dbReference type="InterPro" id="IPR032585">
    <property type="entry name" value="DUF4912"/>
</dbReference>
<dbReference type="Pfam" id="PF16258">
    <property type="entry name" value="DUF4912"/>
    <property type="match status" value="1"/>
</dbReference>
<sequence length="1234" mass="128684">MNQFPKPSLAMLALFSALAALPISALRSEPRLLAQVTQKPTPTFTLQPSVPAGTTLSIEGSSSMVEINESLGEGFEARYPDTDVVAATSGDDQALQALREGDVDLAALGRSLSDAEEDPSLTSIPVAREKIAIIVGRDNPFRGDLTFDEFAAIFRGEITNWSQLGGPNVPLRFVDRPATSSTRLALADYEIFQAQPFETGDNAVQVKEDDTATVVRELGNDGISYAIASEVLGQDAVRPVSLDSTLPDDPRYPYSQPRNYIYQGEPSVAVEAFLGFATSDAGQSAVAEAQQTARANVTVGANKLPGGVALAPDGQFMVRGTEDGQLQWLDADGNLTKTVVADAHRGAVSVVVVSPDGQTVVSSGADGTLRRWDRSGNPLGEPIEGQGGPILALAISPDGQTLASGSADGTVERWSLADGTRVGEPIAAPGGPVQALHYPVGGQTLITGSRDGNLGVWNADGTAAGQTANAHPEGVTTITSSPDGQVLTTTGGDGSLRNWDRATLQPRGNTIQAHSDAVSAVAYSPDGTTLATTGADGTLQLWSPDGSEQLAEPVQLDEPAASLGYTPAGLLVVGGSDRQVELRNDQGELVSDSAGANSGDSSGPMAGLGDFWQRLQNLPPSAWWMLAVIPALFLLIGIAGALFGKDHDDGDEDELEADGDRGPALGLIPGPDIDFSKVSSQPPADRPVLPPDLPEVGVLPPEAELVPSGDYPDAQPPGKLEQARRDLAEGRRLMREGRYDNALIYFNQAVEATEVERRKTDATETASGGINAIAAQAQAERGTALALLGQANDAMDSFNASLRLDASVIDAWIGKGRLLNTMARYEESVFCFDTALELDPTAVAAHLGKGQALMAMGRQSEGQVCLDRAAALSSDDSTWALPGVDGASPEAGVSIDPGSSGMGSTGSGTVVPEYAPPVDYGYDPDVPMELQQMVQGLPSADVEMAGTTIASSFDVPPDLAAEAADLPDRAEDASATAPDLGFTAPEVVSGGDIPAPISPDVMAVEPMPSTLEEELLSQVHLGDTAMPEVEPEGLPMEGNSATASATMPPLRPAPMAVPPPVPLEPGDYVPPPAEMSNSEGLSGLEGLPPEIMAALASIPPGSPDSFGVVPTGPEPVIENVDDTATASWIRLSIDQEGERFYAVWQIDEGDRAQAKADGGETMTLRLYDVTGRATQAPLPPAVVEQRCRDDFAQDWYLPIPQWDRIYVVEVGYLSAAGDWLAIAQSVEAAAISAS</sequence>
<dbReference type="PROSITE" id="PS50082">
    <property type="entry name" value="WD_REPEATS_2"/>
    <property type="match status" value="5"/>
</dbReference>
<dbReference type="InterPro" id="IPR050505">
    <property type="entry name" value="WDR55/POC1"/>
</dbReference>
<dbReference type="Gene3D" id="2.130.10.10">
    <property type="entry name" value="YVTN repeat-like/Quinoprotein amine dehydrogenase"/>
    <property type="match status" value="2"/>
</dbReference>
<dbReference type="PROSITE" id="PS50005">
    <property type="entry name" value="TPR"/>
    <property type="match status" value="1"/>
</dbReference>
<feature type="repeat" description="WD" evidence="3">
    <location>
        <begin position="511"/>
        <end position="552"/>
    </location>
</feature>
<feature type="repeat" description="WD" evidence="3">
    <location>
        <begin position="426"/>
        <end position="458"/>
    </location>
</feature>
<dbReference type="SUPFAM" id="SSF50998">
    <property type="entry name" value="Quinoprotein alcohol dehydrogenase-like"/>
    <property type="match status" value="1"/>
</dbReference>
<dbReference type="CDD" id="cd00200">
    <property type="entry name" value="WD40"/>
    <property type="match status" value="1"/>
</dbReference>
<feature type="region of interest" description="Disordered" evidence="5">
    <location>
        <begin position="967"/>
        <end position="993"/>
    </location>
</feature>
<dbReference type="OrthoDB" id="454818at2"/>
<dbReference type="InterPro" id="IPR015943">
    <property type="entry name" value="WD40/YVTN_repeat-like_dom_sf"/>
</dbReference>